<dbReference type="Proteomes" id="UP000253250">
    <property type="component" value="Unassembled WGS sequence"/>
</dbReference>
<organism evidence="1 2">
    <name type="scientific">Acidiferrobacter thiooxydans</name>
    <dbReference type="NCBI Taxonomy" id="163359"/>
    <lineage>
        <taxon>Bacteria</taxon>
        <taxon>Pseudomonadati</taxon>
        <taxon>Pseudomonadota</taxon>
        <taxon>Gammaproteobacteria</taxon>
        <taxon>Acidiferrobacterales</taxon>
        <taxon>Acidiferrobacteraceae</taxon>
        <taxon>Acidiferrobacter</taxon>
    </lineage>
</organism>
<proteinExistence type="predicted"/>
<evidence type="ECO:0000313" key="2">
    <source>
        <dbReference type="Proteomes" id="UP000253250"/>
    </source>
</evidence>
<evidence type="ECO:0000313" key="1">
    <source>
        <dbReference type="EMBL" id="RCN56082.1"/>
    </source>
</evidence>
<keyword evidence="2" id="KW-1185">Reference proteome</keyword>
<dbReference type="InterPro" id="IPR036197">
    <property type="entry name" value="NarG-like_sf"/>
</dbReference>
<dbReference type="OrthoDB" id="9775193at2"/>
<dbReference type="RefSeq" id="WP_065971927.1">
    <property type="nucleotide sequence ID" value="NZ_CP080624.1"/>
</dbReference>
<sequence>MFTSNPFADLTVFLSPLVMQVYVLLMLLLVVAGTMLDMRHKKSAQYFFENARKAKKKATRTLSTGEKSALALKTVAKEVLTSGEFDNPKRRISHLFTMYGFIIFVVTTVILIFAYPTLNDPVPKILPLLWYLGAAMLCLGGYWFWFSIRVDVASEGVKWYHLNGRGDLFIIGLLGMGTFALLWSFTMGLGALNMLFFVLFVAFSTLLFGSVYWSKFAHMFFKPAAAFQKRITKADGSRENMPAIYDLSDPKVQARFPDIPTYMGAKPPNMGLGIKREAPNHF</sequence>
<dbReference type="EMBL" id="PSYR01000002">
    <property type="protein sequence ID" value="RCN56082.1"/>
    <property type="molecule type" value="Genomic_DNA"/>
</dbReference>
<gene>
    <name evidence="1" type="ORF">C4900_09420</name>
</gene>
<comment type="caution">
    <text evidence="1">The sequence shown here is derived from an EMBL/GenBank/DDBJ whole genome shotgun (WGS) entry which is preliminary data.</text>
</comment>
<accession>A0A1C2FYM0</accession>
<dbReference type="SUPFAM" id="SSF103501">
    <property type="entry name" value="Respiratory nitrate reductase 1 gamma chain"/>
    <property type="match status" value="1"/>
</dbReference>
<dbReference type="AlphaFoldDB" id="A0A1C2FYM0"/>
<dbReference type="STRING" id="163359.A9R16_03455"/>
<name>A0A1C2FYM0_9GAMM</name>
<protein>
    <submittedName>
        <fullName evidence="1">Adenylyl-sulfate reductase</fullName>
    </submittedName>
</protein>
<reference evidence="1 2" key="1">
    <citation type="submission" date="2018-02" db="EMBL/GenBank/DDBJ databases">
        <title>Insights into the biology of acidophilic members of the Acidiferrobacteraceae family derived from comparative genomic analyses.</title>
        <authorList>
            <person name="Issotta F."/>
            <person name="Thyssen C."/>
            <person name="Mena C."/>
            <person name="Moya A."/>
            <person name="Bellenberg S."/>
            <person name="Sproer C."/>
            <person name="Covarrubias P.C."/>
            <person name="Sand W."/>
            <person name="Quatrini R."/>
            <person name="Vera M."/>
        </authorList>
    </citation>
    <scope>NUCLEOTIDE SEQUENCE [LARGE SCALE GENOMIC DNA]</scope>
    <source>
        <strain evidence="2">m-1</strain>
    </source>
</reference>